<accession>A0A7I4BL95</accession>
<keyword evidence="4" id="KW-1185">Reference proteome</keyword>
<proteinExistence type="predicted"/>
<dbReference type="Pfam" id="PF00575">
    <property type="entry name" value="S1"/>
    <property type="match status" value="1"/>
</dbReference>
<gene>
    <name evidence="3" type="primary">LOC112272688</name>
</gene>
<dbReference type="EnsemblPlants" id="Pp3c19_21190V3.4">
    <property type="protein sequence ID" value="Pp3c19_21190V3.4"/>
    <property type="gene ID" value="Pp3c19_21190"/>
</dbReference>
<dbReference type="Gene3D" id="2.40.50.140">
    <property type="entry name" value="Nucleic acid-binding proteins"/>
    <property type="match status" value="1"/>
</dbReference>
<evidence type="ECO:0000313" key="3">
    <source>
        <dbReference type="EnsemblPlants" id="Pp3c19_21190V3.4"/>
    </source>
</evidence>
<dbReference type="RefSeq" id="XP_024356465.1">
    <property type="nucleotide sequence ID" value="XM_024500697.2"/>
</dbReference>
<feature type="domain" description="S1 motif" evidence="2">
    <location>
        <begin position="425"/>
        <end position="494"/>
    </location>
</feature>
<dbReference type="Gramene" id="Pp3c19_21190V3.4">
    <property type="protein sequence ID" value="Pp3c19_21190V3.4"/>
    <property type="gene ID" value="Pp3c19_21190"/>
</dbReference>
<dbReference type="GeneID" id="112272688"/>
<dbReference type="Proteomes" id="UP000006727">
    <property type="component" value="Chromosome 19"/>
</dbReference>
<feature type="region of interest" description="Disordered" evidence="1">
    <location>
        <begin position="260"/>
        <end position="280"/>
    </location>
</feature>
<protein>
    <recommendedName>
        <fullName evidence="2">S1 motif domain-containing protein</fullName>
    </recommendedName>
</protein>
<name>A0A7I4BL95_PHYPA</name>
<dbReference type="PROSITE" id="PS50126">
    <property type="entry name" value="S1"/>
    <property type="match status" value="1"/>
</dbReference>
<reference evidence="3 4" key="2">
    <citation type="journal article" date="2018" name="Plant J.">
        <title>The Physcomitrella patens chromosome-scale assembly reveals moss genome structure and evolution.</title>
        <authorList>
            <person name="Lang D."/>
            <person name="Ullrich K.K."/>
            <person name="Murat F."/>
            <person name="Fuchs J."/>
            <person name="Jenkins J."/>
            <person name="Haas F.B."/>
            <person name="Piednoel M."/>
            <person name="Gundlach H."/>
            <person name="Van Bel M."/>
            <person name="Meyberg R."/>
            <person name="Vives C."/>
            <person name="Morata J."/>
            <person name="Symeonidi A."/>
            <person name="Hiss M."/>
            <person name="Muchero W."/>
            <person name="Kamisugi Y."/>
            <person name="Saleh O."/>
            <person name="Blanc G."/>
            <person name="Decker E.L."/>
            <person name="van Gessel N."/>
            <person name="Grimwood J."/>
            <person name="Hayes R.D."/>
            <person name="Graham S.W."/>
            <person name="Gunter L.E."/>
            <person name="McDaniel S.F."/>
            <person name="Hoernstein S.N.W."/>
            <person name="Larsson A."/>
            <person name="Li F.W."/>
            <person name="Perroud P.F."/>
            <person name="Phillips J."/>
            <person name="Ranjan P."/>
            <person name="Rokshar D.S."/>
            <person name="Rothfels C.J."/>
            <person name="Schneider L."/>
            <person name="Shu S."/>
            <person name="Stevenson D.W."/>
            <person name="Thummler F."/>
            <person name="Tillich M."/>
            <person name="Villarreal Aguilar J.C."/>
            <person name="Widiez T."/>
            <person name="Wong G.K."/>
            <person name="Wymore A."/>
            <person name="Zhang Y."/>
            <person name="Zimmer A.D."/>
            <person name="Quatrano R.S."/>
            <person name="Mayer K.F.X."/>
            <person name="Goodstein D."/>
            <person name="Casacuberta J.M."/>
            <person name="Vandepoele K."/>
            <person name="Reski R."/>
            <person name="Cuming A.C."/>
            <person name="Tuskan G.A."/>
            <person name="Maumus F."/>
            <person name="Salse J."/>
            <person name="Schmutz J."/>
            <person name="Rensing S.A."/>
        </authorList>
    </citation>
    <scope>NUCLEOTIDE SEQUENCE [LARGE SCALE GENOMIC DNA]</scope>
    <source>
        <strain evidence="3 4">cv. Gransden 2004</strain>
    </source>
</reference>
<dbReference type="SUPFAM" id="SSF50249">
    <property type="entry name" value="Nucleic acid-binding proteins"/>
    <property type="match status" value="1"/>
</dbReference>
<evidence type="ECO:0000256" key="1">
    <source>
        <dbReference type="SAM" id="MobiDB-lite"/>
    </source>
</evidence>
<evidence type="ECO:0000259" key="2">
    <source>
        <dbReference type="PROSITE" id="PS50126"/>
    </source>
</evidence>
<evidence type="ECO:0000313" key="4">
    <source>
        <dbReference type="Proteomes" id="UP000006727"/>
    </source>
</evidence>
<dbReference type="OrthoDB" id="1918363at2759"/>
<dbReference type="PANTHER" id="PTHR15838">
    <property type="entry name" value="NUCLEOLAR PROTEIN OF 40 KDA"/>
    <property type="match status" value="1"/>
</dbReference>
<dbReference type="InterPro" id="IPR003029">
    <property type="entry name" value="S1_domain"/>
</dbReference>
<reference evidence="3" key="3">
    <citation type="submission" date="2020-12" db="UniProtKB">
        <authorList>
            <consortium name="EnsemblPlants"/>
        </authorList>
    </citation>
    <scope>IDENTIFICATION</scope>
</reference>
<dbReference type="InterPro" id="IPR012340">
    <property type="entry name" value="NA-bd_OB-fold"/>
</dbReference>
<sequence length="577" mass="63788">MSARVCSQQLQGLTLCLRGESECVRTLQARGKSLFLEGSGRFACGKLIVSKTRVRSRSTRSPLWCAEYTDSRDPPHDVRSCELDLVSVGGEDTDPSSEHVPQSIDAEECNNEHISVNGNTAVAGDGQSTGCANNQVQEQSSSFKEPYKQSKTGCIGVSSVRTTVSKPNYESTVGNTCHSFSVLLKTSPDRVEFSKLVDDSFEYYVPVVGHRVVGVVVFGNHAKVDVDIGAAQYGQLHMQDLLPLDQLPIDQNKWILADDTKKGDEAGEGNERGGLGTPPRGLPYVIHDEEVYAYESPAPHCVDIGTVLEMEVVGKTMTGKPLLSARKAAQRVAWDRVLQIKDEHESIEVEIVDYGKAGVIARVEGLRAFLPLTEFVIPPDTSKGESHKDYVGRKLWVCISFAREIRGNIVISEKDAWIQRNLKLGSLHDGTVTKIVNYGAYVQINRTNIGGIIHISNMSTARINRVSNVLKVGDQVKMIAVECPTPGKLSFSTALLEFEPGLMLRDKERVFREAEQTATTLRKEHSEGKHPSKNIAERSTYWKTSKSISNLEWLDFRNGESYSNLLLGRLRNECFPM</sequence>
<organism evidence="3 4">
    <name type="scientific">Physcomitrium patens</name>
    <name type="common">Spreading-leaved earth moss</name>
    <name type="synonym">Physcomitrella patens</name>
    <dbReference type="NCBI Taxonomy" id="3218"/>
    <lineage>
        <taxon>Eukaryota</taxon>
        <taxon>Viridiplantae</taxon>
        <taxon>Streptophyta</taxon>
        <taxon>Embryophyta</taxon>
        <taxon>Bryophyta</taxon>
        <taxon>Bryophytina</taxon>
        <taxon>Bryopsida</taxon>
        <taxon>Funariidae</taxon>
        <taxon>Funariales</taxon>
        <taxon>Funariaceae</taxon>
        <taxon>Physcomitrium</taxon>
    </lineage>
</organism>
<dbReference type="SMART" id="SM00316">
    <property type="entry name" value="S1"/>
    <property type="match status" value="1"/>
</dbReference>
<dbReference type="EnsemblPlants" id="Pp3c19_21190V3.2">
    <property type="protein sequence ID" value="Pp3c19_21190V3.2"/>
    <property type="gene ID" value="Pp3c19_21190"/>
</dbReference>
<dbReference type="GO" id="GO:0043489">
    <property type="term" value="P:RNA stabilization"/>
    <property type="evidence" value="ECO:0000318"/>
    <property type="project" value="GO_Central"/>
</dbReference>
<dbReference type="KEGG" id="ppp:112272688"/>
<dbReference type="GO" id="GO:0003723">
    <property type="term" value="F:RNA binding"/>
    <property type="evidence" value="ECO:0000318"/>
    <property type="project" value="GO_Central"/>
</dbReference>
<reference evidence="3 4" key="1">
    <citation type="journal article" date="2008" name="Science">
        <title>The Physcomitrella genome reveals evolutionary insights into the conquest of land by plants.</title>
        <authorList>
            <person name="Rensing S."/>
            <person name="Lang D."/>
            <person name="Zimmer A."/>
            <person name="Terry A."/>
            <person name="Salamov A."/>
            <person name="Shapiro H."/>
            <person name="Nishiyama T."/>
            <person name="Perroud P.-F."/>
            <person name="Lindquist E."/>
            <person name="Kamisugi Y."/>
            <person name="Tanahashi T."/>
            <person name="Sakakibara K."/>
            <person name="Fujita T."/>
            <person name="Oishi K."/>
            <person name="Shin-I T."/>
            <person name="Kuroki Y."/>
            <person name="Toyoda A."/>
            <person name="Suzuki Y."/>
            <person name="Hashimoto A."/>
            <person name="Yamaguchi K."/>
            <person name="Sugano A."/>
            <person name="Kohara Y."/>
            <person name="Fujiyama A."/>
            <person name="Anterola A."/>
            <person name="Aoki S."/>
            <person name="Ashton N."/>
            <person name="Barbazuk W.B."/>
            <person name="Barker E."/>
            <person name="Bennetzen J."/>
            <person name="Bezanilla M."/>
            <person name="Blankenship R."/>
            <person name="Cho S.H."/>
            <person name="Dutcher S."/>
            <person name="Estelle M."/>
            <person name="Fawcett J.A."/>
            <person name="Gundlach H."/>
            <person name="Hanada K."/>
            <person name="Heyl A."/>
            <person name="Hicks K.A."/>
            <person name="Hugh J."/>
            <person name="Lohr M."/>
            <person name="Mayer K."/>
            <person name="Melkozernov A."/>
            <person name="Murata T."/>
            <person name="Nelson D."/>
            <person name="Pils B."/>
            <person name="Prigge M."/>
            <person name="Reiss B."/>
            <person name="Renner T."/>
            <person name="Rombauts S."/>
            <person name="Rushton P."/>
            <person name="Sanderfoot A."/>
            <person name="Schween G."/>
            <person name="Shiu S.-H."/>
            <person name="Stueber K."/>
            <person name="Theodoulou F.L."/>
            <person name="Tu H."/>
            <person name="Van de Peer Y."/>
            <person name="Verrier P.J."/>
            <person name="Waters E."/>
            <person name="Wood A."/>
            <person name="Yang L."/>
            <person name="Cove D."/>
            <person name="Cuming A."/>
            <person name="Hasebe M."/>
            <person name="Lucas S."/>
            <person name="Mishler D.B."/>
            <person name="Reski R."/>
            <person name="Grigoriev I."/>
            <person name="Quatrano R.S."/>
            <person name="Boore J.L."/>
        </authorList>
    </citation>
    <scope>NUCLEOTIDE SEQUENCE [LARGE SCALE GENOMIC DNA]</scope>
    <source>
        <strain evidence="3 4">cv. Gransden 2004</strain>
    </source>
</reference>
<feature type="compositionally biased region" description="Basic and acidic residues" evidence="1">
    <location>
        <begin position="260"/>
        <end position="271"/>
    </location>
</feature>
<dbReference type="AlphaFoldDB" id="A0A7I4BL95"/>
<dbReference type="EMBL" id="ABEU02000019">
    <property type="status" value="NOT_ANNOTATED_CDS"/>
    <property type="molecule type" value="Genomic_DNA"/>
</dbReference>
<dbReference type="Gramene" id="Pp3c19_21190V3.2">
    <property type="protein sequence ID" value="Pp3c19_21190V3.2"/>
    <property type="gene ID" value="Pp3c19_21190"/>
</dbReference>
<dbReference type="PANTHER" id="PTHR15838:SF3">
    <property type="entry name" value="PROTEIN PIGMENT DEFECTIVE 338, CHLOROPLASTIC"/>
    <property type="match status" value="1"/>
</dbReference>